<accession>A0A2G6JBE8</accession>
<sequence length="103" mass="11476">MYKLSFFVPEANLEAVKSAVFATGAGKIGNYDRCCWSVLGTGQFRALPGSNPHVGEQNVVEQVAEWKVELVCSDELIHQAVLAMKQAHPYEEPAYDVWKLESF</sequence>
<comment type="caution">
    <text evidence="1">The sequence shown here is derived from an EMBL/GenBank/DDBJ whole genome shotgun (WGS) entry which is preliminary data.</text>
</comment>
<dbReference type="PANTHER" id="PTHR41774:SF1">
    <property type="entry name" value="NGG1P INTERACTING FACTOR NIF3"/>
    <property type="match status" value="1"/>
</dbReference>
<organism evidence="1 2">
    <name type="scientific">Neptuniibacter caesariensis</name>
    <dbReference type="NCBI Taxonomy" id="207954"/>
    <lineage>
        <taxon>Bacteria</taxon>
        <taxon>Pseudomonadati</taxon>
        <taxon>Pseudomonadota</taxon>
        <taxon>Gammaproteobacteria</taxon>
        <taxon>Oceanospirillales</taxon>
        <taxon>Oceanospirillaceae</taxon>
        <taxon>Neptuniibacter</taxon>
    </lineage>
</organism>
<dbReference type="SUPFAM" id="SSF102705">
    <property type="entry name" value="NIF3 (NGG1p interacting factor 3)-like"/>
    <property type="match status" value="1"/>
</dbReference>
<dbReference type="AlphaFoldDB" id="A0A2G6JBE8"/>
<gene>
    <name evidence="1" type="ORF">CSA61_00905</name>
</gene>
<dbReference type="InterPro" id="IPR015867">
    <property type="entry name" value="N-reg_PII/ATP_PRibTrfase_C"/>
</dbReference>
<evidence type="ECO:0000313" key="2">
    <source>
        <dbReference type="Proteomes" id="UP000242733"/>
    </source>
</evidence>
<dbReference type="Gene3D" id="3.30.70.120">
    <property type="match status" value="1"/>
</dbReference>
<dbReference type="Proteomes" id="UP000242733">
    <property type="component" value="Unassembled WGS sequence"/>
</dbReference>
<evidence type="ECO:0000313" key="1">
    <source>
        <dbReference type="EMBL" id="PIE20748.1"/>
    </source>
</evidence>
<reference evidence="1 2" key="1">
    <citation type="submission" date="2017-10" db="EMBL/GenBank/DDBJ databases">
        <title>Novel microbial diversity and functional potential in the marine mammal oral microbiome.</title>
        <authorList>
            <person name="Dudek N.K."/>
            <person name="Sun C.L."/>
            <person name="Burstein D."/>
            <person name="Kantor R.S."/>
            <person name="Aliaga Goltsman D.S."/>
            <person name="Bik E.M."/>
            <person name="Thomas B.C."/>
            <person name="Banfield J.F."/>
            <person name="Relman D.A."/>
        </authorList>
    </citation>
    <scope>NUCLEOTIDE SEQUENCE [LARGE SCALE GENOMIC DNA]</scope>
    <source>
        <strain evidence="1">DOLJORAL78_49_30</strain>
    </source>
</reference>
<dbReference type="EMBL" id="PDSG01000004">
    <property type="protein sequence ID" value="PIE20748.1"/>
    <property type="molecule type" value="Genomic_DNA"/>
</dbReference>
<protein>
    <submittedName>
        <fullName evidence="1">NGG1p interacting factor NIF3</fullName>
    </submittedName>
</protein>
<dbReference type="InterPro" id="IPR036069">
    <property type="entry name" value="DUF34/NIF3_sf"/>
</dbReference>
<dbReference type="FunFam" id="3.30.70.120:FF:000006">
    <property type="entry name" value="GTP cyclohydrolase 1 type 2 homolog"/>
    <property type="match status" value="1"/>
</dbReference>
<proteinExistence type="predicted"/>
<dbReference type="PANTHER" id="PTHR41774">
    <property type="match status" value="1"/>
</dbReference>
<name>A0A2G6JBE8_NEPCE</name>